<reference evidence="2" key="1">
    <citation type="submission" date="2015-04" db="EMBL/GenBank/DDBJ databases">
        <title>The genome sequence of the plant pathogenic Rhizarian Plasmodiophora brassicae reveals insights in its biotrophic life cycle and the origin of chitin synthesis.</title>
        <authorList>
            <person name="Schwelm A."/>
            <person name="Fogelqvist J."/>
            <person name="Knaust A."/>
            <person name="Julke S."/>
            <person name="Lilja T."/>
            <person name="Dhandapani V."/>
            <person name="Bonilla-Rosso G."/>
            <person name="Karlsson M."/>
            <person name="Shevchenko A."/>
            <person name="Choi S.R."/>
            <person name="Kim H.G."/>
            <person name="Park J.Y."/>
            <person name="Lim Y.P."/>
            <person name="Ludwig-Muller J."/>
            <person name="Dixelius C."/>
        </authorList>
    </citation>
    <scope>NUCLEOTIDE SEQUENCE</scope>
    <source>
        <tissue evidence="2">Potato root galls</tissue>
    </source>
</reference>
<keyword evidence="1" id="KW-1133">Transmembrane helix</keyword>
<accession>A0A0H5R9H5</accession>
<dbReference type="EMBL" id="HACM01009994">
    <property type="protein sequence ID" value="CRZ10436.1"/>
    <property type="molecule type" value="Transcribed_RNA"/>
</dbReference>
<evidence type="ECO:0000256" key="1">
    <source>
        <dbReference type="SAM" id="Phobius"/>
    </source>
</evidence>
<proteinExistence type="predicted"/>
<organism evidence="2">
    <name type="scientific">Spongospora subterranea</name>
    <dbReference type="NCBI Taxonomy" id="70186"/>
    <lineage>
        <taxon>Eukaryota</taxon>
        <taxon>Sar</taxon>
        <taxon>Rhizaria</taxon>
        <taxon>Endomyxa</taxon>
        <taxon>Phytomyxea</taxon>
        <taxon>Plasmodiophorida</taxon>
        <taxon>Plasmodiophoridae</taxon>
        <taxon>Spongospora</taxon>
    </lineage>
</organism>
<protein>
    <submittedName>
        <fullName evidence="2">Uncharacterized protein</fullName>
    </submittedName>
</protein>
<sequence length="100" mass="10766">MQGRVFSIQRATRQFSLLLASLISGPLVNRVNSLMSSPSSIQSTVDTIVGAGDERAIAVIFIILGITVSVVSVIGVMYSPFRNLESQIHDYIPANGDKTE</sequence>
<keyword evidence="1" id="KW-0812">Transmembrane</keyword>
<keyword evidence="1" id="KW-0472">Membrane</keyword>
<dbReference type="AlphaFoldDB" id="A0A0H5R9H5"/>
<feature type="transmembrane region" description="Helical" evidence="1">
    <location>
        <begin position="57"/>
        <end position="78"/>
    </location>
</feature>
<evidence type="ECO:0000313" key="2">
    <source>
        <dbReference type="EMBL" id="CRZ10436.1"/>
    </source>
</evidence>
<name>A0A0H5R9H5_9EUKA</name>